<dbReference type="STRING" id="1890683.A0A427YQK1"/>
<name>A0A427YQK1_9TREE</name>
<reference evidence="1 2" key="1">
    <citation type="submission" date="2018-11" db="EMBL/GenBank/DDBJ databases">
        <title>Genome sequence of Saitozyma podzolica DSM 27192.</title>
        <authorList>
            <person name="Aliyu H."/>
            <person name="Gorte O."/>
            <person name="Ochsenreither K."/>
        </authorList>
    </citation>
    <scope>NUCLEOTIDE SEQUENCE [LARGE SCALE GENOMIC DNA]</scope>
    <source>
        <strain evidence="1 2">DSM 27192</strain>
    </source>
</reference>
<organism evidence="1 2">
    <name type="scientific">Saitozyma podzolica</name>
    <dbReference type="NCBI Taxonomy" id="1890683"/>
    <lineage>
        <taxon>Eukaryota</taxon>
        <taxon>Fungi</taxon>
        <taxon>Dikarya</taxon>
        <taxon>Basidiomycota</taxon>
        <taxon>Agaricomycotina</taxon>
        <taxon>Tremellomycetes</taxon>
        <taxon>Tremellales</taxon>
        <taxon>Trimorphomycetaceae</taxon>
        <taxon>Saitozyma</taxon>
    </lineage>
</organism>
<dbReference type="InterPro" id="IPR027417">
    <property type="entry name" value="P-loop_NTPase"/>
</dbReference>
<dbReference type="Proteomes" id="UP000279259">
    <property type="component" value="Unassembled WGS sequence"/>
</dbReference>
<gene>
    <name evidence="1" type="ORF">EHS25_007701</name>
</gene>
<comment type="caution">
    <text evidence="1">The sequence shown here is derived from an EMBL/GenBank/DDBJ whole genome shotgun (WGS) entry which is preliminary data.</text>
</comment>
<sequence length="291" mass="32045">MDSSLMPGPDVTTASDVHRELVLEDQVLLILVGLPGSGKTTFSEALLKHHHVSIDSSALGPGASLSPRLWIRASQDDAPSRRRQEVEALVRRGLEEGCNVVVDRVGFDRTQRSHFVAIARARPIPPRICCLFMSASPMTLETRLLAREYHPTIKDPETAIRVLGEMTRQLSPPRPGDGEGFDRIAEIREDEQPAGGVWLQEDIQRVLRKVARGGGDEGQACRIVPVEAWGTAPEEVEEVEEVEGEDKDTRIRDSIIGHMRGIKAIQPPRFRIRDAIGAARPSSDTANQHSA</sequence>
<accession>A0A427YQK1</accession>
<dbReference type="AlphaFoldDB" id="A0A427YQK1"/>
<dbReference type="EMBL" id="RSCD01000004">
    <property type="protein sequence ID" value="RSH93345.1"/>
    <property type="molecule type" value="Genomic_DNA"/>
</dbReference>
<protein>
    <submittedName>
        <fullName evidence="1">Uncharacterized protein</fullName>
    </submittedName>
</protein>
<proteinExistence type="predicted"/>
<dbReference type="SUPFAM" id="SSF52540">
    <property type="entry name" value="P-loop containing nucleoside triphosphate hydrolases"/>
    <property type="match status" value="1"/>
</dbReference>
<dbReference type="OrthoDB" id="3512845at2759"/>
<evidence type="ECO:0000313" key="2">
    <source>
        <dbReference type="Proteomes" id="UP000279259"/>
    </source>
</evidence>
<evidence type="ECO:0000313" key="1">
    <source>
        <dbReference type="EMBL" id="RSH93345.1"/>
    </source>
</evidence>
<keyword evidence="2" id="KW-1185">Reference proteome</keyword>
<dbReference type="Pfam" id="PF13671">
    <property type="entry name" value="AAA_33"/>
    <property type="match status" value="1"/>
</dbReference>
<dbReference type="Gene3D" id="3.40.50.300">
    <property type="entry name" value="P-loop containing nucleotide triphosphate hydrolases"/>
    <property type="match status" value="1"/>
</dbReference>